<evidence type="ECO:0000313" key="2">
    <source>
        <dbReference type="EMBL" id="KZP17407.1"/>
    </source>
</evidence>
<evidence type="ECO:0000313" key="3">
    <source>
        <dbReference type="Proteomes" id="UP000076532"/>
    </source>
</evidence>
<feature type="region of interest" description="Disordered" evidence="1">
    <location>
        <begin position="280"/>
        <end position="307"/>
    </location>
</feature>
<feature type="compositionally biased region" description="Low complexity" evidence="1">
    <location>
        <begin position="111"/>
        <end position="120"/>
    </location>
</feature>
<dbReference type="EMBL" id="KV417583">
    <property type="protein sequence ID" value="KZP17407.1"/>
    <property type="molecule type" value="Genomic_DNA"/>
</dbReference>
<gene>
    <name evidence="2" type="ORF">FIBSPDRAFT_957221</name>
</gene>
<evidence type="ECO:0000256" key="1">
    <source>
        <dbReference type="SAM" id="MobiDB-lite"/>
    </source>
</evidence>
<dbReference type="InterPro" id="IPR038765">
    <property type="entry name" value="Papain-like_cys_pep_sf"/>
</dbReference>
<name>A0A166G2L9_9AGAM</name>
<dbReference type="Proteomes" id="UP000076532">
    <property type="component" value="Unassembled WGS sequence"/>
</dbReference>
<dbReference type="SUPFAM" id="SSF54001">
    <property type="entry name" value="Cysteine proteinases"/>
    <property type="match status" value="1"/>
</dbReference>
<feature type="compositionally biased region" description="Low complexity" evidence="1">
    <location>
        <begin position="47"/>
        <end position="65"/>
    </location>
</feature>
<keyword evidence="3" id="KW-1185">Reference proteome</keyword>
<sequence>MSLIARWTWRVRHLHQLFGRPSYLGASCGSDGGEAPDVPSSAATEITPACPTAPDTSTPASPLSANTWLPVAPARPKRCLQPLPPPQRPSRALLPPRRLHRLLNPRRKPRLNLGPPSSARAPPPPGLNYNSPPPPSLASPSPTPLPSRRPPPPLYGIRIPRGGSPPHKYELLALLTTGPASSSSAPSIRPRGLINTGNLCFASLFLRGFEDAGKAGGGGAAEGKGEDMERAENAEEIYDAMKERFDNTRGGHRQNAEEFLGFYLDTLAKMLSLASMLSPPAKDAEATKEDGEHEEEESPGGRWLARGRQADSDDDYAYAASPITRMFGGKFRSTLQQKGWSIIEGWRALRLDIQCEQIYTQTCAAMHLCAAFGVNDLTHRPKCNPAAAHPGHAPDPCAARDAFFVRYTGQRHGKLGQQATFGPELVISPGIMADARRSAGTARYELFGVLHHHDLSTSGAHHTLDVLHPNRDPPVAAPSHIRR</sequence>
<proteinExistence type="predicted"/>
<dbReference type="Gene3D" id="3.90.70.10">
    <property type="entry name" value="Cysteine proteinases"/>
    <property type="match status" value="1"/>
</dbReference>
<protein>
    <recommendedName>
        <fullName evidence="4">USP domain-containing protein</fullName>
    </recommendedName>
</protein>
<feature type="region of interest" description="Disordered" evidence="1">
    <location>
        <begin position="29"/>
        <end position="162"/>
    </location>
</feature>
<dbReference type="OrthoDB" id="429671at2759"/>
<feature type="compositionally biased region" description="Pro residues" evidence="1">
    <location>
        <begin position="121"/>
        <end position="154"/>
    </location>
</feature>
<feature type="compositionally biased region" description="Basic residues" evidence="1">
    <location>
        <begin position="97"/>
        <end position="110"/>
    </location>
</feature>
<organism evidence="2 3">
    <name type="scientific">Athelia psychrophila</name>
    <dbReference type="NCBI Taxonomy" id="1759441"/>
    <lineage>
        <taxon>Eukaryota</taxon>
        <taxon>Fungi</taxon>
        <taxon>Dikarya</taxon>
        <taxon>Basidiomycota</taxon>
        <taxon>Agaricomycotina</taxon>
        <taxon>Agaricomycetes</taxon>
        <taxon>Agaricomycetidae</taxon>
        <taxon>Atheliales</taxon>
        <taxon>Atheliaceae</taxon>
        <taxon>Athelia</taxon>
    </lineage>
</organism>
<evidence type="ECO:0008006" key="4">
    <source>
        <dbReference type="Google" id="ProtNLM"/>
    </source>
</evidence>
<reference evidence="2 3" key="1">
    <citation type="journal article" date="2016" name="Mol. Biol. Evol.">
        <title>Comparative Genomics of Early-Diverging Mushroom-Forming Fungi Provides Insights into the Origins of Lignocellulose Decay Capabilities.</title>
        <authorList>
            <person name="Nagy L.G."/>
            <person name="Riley R."/>
            <person name="Tritt A."/>
            <person name="Adam C."/>
            <person name="Daum C."/>
            <person name="Floudas D."/>
            <person name="Sun H."/>
            <person name="Yadav J.S."/>
            <person name="Pangilinan J."/>
            <person name="Larsson K.H."/>
            <person name="Matsuura K."/>
            <person name="Barry K."/>
            <person name="Labutti K."/>
            <person name="Kuo R."/>
            <person name="Ohm R.A."/>
            <person name="Bhattacharya S.S."/>
            <person name="Shirouzu T."/>
            <person name="Yoshinaga Y."/>
            <person name="Martin F.M."/>
            <person name="Grigoriev I.V."/>
            <person name="Hibbett D.S."/>
        </authorList>
    </citation>
    <scope>NUCLEOTIDE SEQUENCE [LARGE SCALE GENOMIC DNA]</scope>
    <source>
        <strain evidence="2 3">CBS 109695</strain>
    </source>
</reference>
<dbReference type="AlphaFoldDB" id="A0A166G2L9"/>
<feature type="region of interest" description="Disordered" evidence="1">
    <location>
        <begin position="462"/>
        <end position="483"/>
    </location>
</feature>
<accession>A0A166G2L9</accession>
<feature type="compositionally biased region" description="Basic and acidic residues" evidence="1">
    <location>
        <begin position="462"/>
        <end position="471"/>
    </location>
</feature>
<feature type="compositionally biased region" description="Basic and acidic residues" evidence="1">
    <location>
        <begin position="282"/>
        <end position="291"/>
    </location>
</feature>
<dbReference type="STRING" id="436010.A0A166G2L9"/>